<protein>
    <submittedName>
        <fullName evidence="1">Uncharacterized protein</fullName>
    </submittedName>
</protein>
<keyword evidence="2" id="KW-1185">Reference proteome</keyword>
<accession>A0ACB6V676</accession>
<dbReference type="EMBL" id="QVQA01000035">
    <property type="protein sequence ID" value="KAF5099240.1"/>
    <property type="molecule type" value="Genomic_DNA"/>
</dbReference>
<evidence type="ECO:0000313" key="1">
    <source>
        <dbReference type="EMBL" id="KAF5099240.1"/>
    </source>
</evidence>
<name>A0ACB6V676_9ASCO</name>
<evidence type="ECO:0000313" key="2">
    <source>
        <dbReference type="Proteomes" id="UP000744676"/>
    </source>
</evidence>
<dbReference type="Proteomes" id="UP000744676">
    <property type="component" value="Unassembled WGS sequence"/>
</dbReference>
<gene>
    <name evidence="1" type="ORF">D0Z00_001743</name>
</gene>
<reference evidence="1 2" key="1">
    <citation type="journal article" date="2020" name="Front. Microbiol.">
        <title>Phenotypic and Genetic Characterization of the Cheese Ripening Yeast Geotrichum candidum.</title>
        <authorList>
            <person name="Perkins V."/>
            <person name="Vignola S."/>
            <person name="Lessard M.H."/>
            <person name="Plante P.L."/>
            <person name="Corbeil J."/>
            <person name="Dugat-Bony E."/>
            <person name="Frenette M."/>
            <person name="Labrie S."/>
        </authorList>
    </citation>
    <scope>NUCLEOTIDE SEQUENCE [LARGE SCALE GENOMIC DNA]</scope>
    <source>
        <strain evidence="1 2">LMA-1147</strain>
    </source>
</reference>
<sequence>MARSGIRVLRFAVVATLLVFVIYRLSTQSVDFSYVSKTQTALSNNNAENAHVAEKEATEKKEEASAEGQSPVITPEISAPYQRTNATFVTLARNEDLYSLVGSIVEVEDRFNKKYGYDWVFLNDKPFNDEFKKITSNLVSGKTYYELIPTEHWSFPDWIDQDRAALVREEMREKKIIYGDSVSYRHMCRFESGFFWRQKIMDNYQYYWRVEPDIKLYCDIDYDLFKFMEEKKLKYGFTLSLYEYIETIPTLWDTTKKFLAENPNVVAQDSFKDFISDDGGETYNKCHYWSNFEIADLDLWRSDAYRNYFEYLDKAGGFFYERWGDAPVHSIAASLFLNKSEIHYFDDVGYYHVPFHNCPTDEAVRLKKKCRCKPEENFTWKGYSCTPRYYKIKELERPHDSKVVYRRYASLFFIAGIEADDNELATLEIIHRYVELMDKYYGNVCELDIIFNFQKAYYILDELLIAGEIQESAKREPLRRMAQQDALESAEIND</sequence>
<organism evidence="1 2">
    <name type="scientific">Geotrichum galactomycetum</name>
    <dbReference type="NCBI Taxonomy" id="27317"/>
    <lineage>
        <taxon>Eukaryota</taxon>
        <taxon>Fungi</taxon>
        <taxon>Dikarya</taxon>
        <taxon>Ascomycota</taxon>
        <taxon>Saccharomycotina</taxon>
        <taxon>Dipodascomycetes</taxon>
        <taxon>Dipodascales</taxon>
        <taxon>Dipodascaceae</taxon>
        <taxon>Geotrichum</taxon>
    </lineage>
</organism>
<comment type="caution">
    <text evidence="1">The sequence shown here is derived from an EMBL/GenBank/DDBJ whole genome shotgun (WGS) entry which is preliminary data.</text>
</comment>
<proteinExistence type="predicted"/>